<dbReference type="VEuPathDB" id="FungiDB:H257_10248"/>
<dbReference type="EMBL" id="QUTG01008279">
    <property type="protein sequence ID" value="RHY81155.1"/>
    <property type="molecule type" value="Genomic_DNA"/>
</dbReference>
<gene>
    <name evidence="2" type="ORF">DYB35_006117</name>
</gene>
<accession>A0A3R6XGP3</accession>
<feature type="domain" description="Non-haem dioxygenase N-terminal" evidence="1">
    <location>
        <begin position="10"/>
        <end position="68"/>
    </location>
</feature>
<dbReference type="Proteomes" id="UP000285712">
    <property type="component" value="Unassembled WGS sequence"/>
</dbReference>
<name>A0A3R6XGP3_APHAT</name>
<protein>
    <recommendedName>
        <fullName evidence="1">Non-haem dioxygenase N-terminal domain-containing protein</fullName>
    </recommendedName>
</protein>
<dbReference type="VEuPathDB" id="FungiDB:H257_06904"/>
<reference evidence="2 3" key="1">
    <citation type="submission" date="2018-08" db="EMBL/GenBank/DDBJ databases">
        <title>Aphanomyces genome sequencing and annotation.</title>
        <authorList>
            <person name="Minardi D."/>
            <person name="Oidtmann B."/>
            <person name="Van Der Giezen M."/>
            <person name="Studholme D.J."/>
        </authorList>
    </citation>
    <scope>NUCLEOTIDE SEQUENCE [LARGE SCALE GENOMIC DNA]</scope>
    <source>
        <strain evidence="2 3">Sv</strain>
    </source>
</reference>
<comment type="caution">
    <text evidence="2">The sequence shown here is derived from an EMBL/GenBank/DDBJ whole genome shotgun (WGS) entry which is preliminary data.</text>
</comment>
<proteinExistence type="predicted"/>
<dbReference type="InterPro" id="IPR027443">
    <property type="entry name" value="IPNS-like_sf"/>
</dbReference>
<dbReference type="InterPro" id="IPR026992">
    <property type="entry name" value="DIOX_N"/>
</dbReference>
<organism evidence="2 3">
    <name type="scientific">Aphanomyces astaci</name>
    <name type="common">Crayfish plague agent</name>
    <dbReference type="NCBI Taxonomy" id="112090"/>
    <lineage>
        <taxon>Eukaryota</taxon>
        <taxon>Sar</taxon>
        <taxon>Stramenopiles</taxon>
        <taxon>Oomycota</taxon>
        <taxon>Saprolegniomycetes</taxon>
        <taxon>Saprolegniales</taxon>
        <taxon>Verrucalvaceae</taxon>
        <taxon>Aphanomyces</taxon>
    </lineage>
</organism>
<evidence type="ECO:0000259" key="1">
    <source>
        <dbReference type="Pfam" id="PF14226"/>
    </source>
</evidence>
<dbReference type="AlphaFoldDB" id="A0A3R6XGP3"/>
<dbReference type="SUPFAM" id="SSF51197">
    <property type="entry name" value="Clavaminate synthase-like"/>
    <property type="match status" value="1"/>
</dbReference>
<sequence length="265" mass="29945">MSALMDPSSSKASRQPALDAMRTACRDFGFFTIPASVLPPGLLNKVYARADDFNALPLSIKQKYHVRNVYNTAEAQAFMRLLTYPPQQSHKTEVVVDDGTKHVGIAAHTDFECFTIIHQTSEDWHFALAKKEVNSFTVEYVLANPCNHELVTPPNAAPFLRQLRRFHVATWIADPKLMPDNIFACDMWLLQEPPATLWTDAIKSENADTIKQAYALCTTLKLWNTLLVQHKQRQCPNGFNSNKRLKLVDPRPAEVLSGLKSPEWP</sequence>
<dbReference type="Pfam" id="PF14226">
    <property type="entry name" value="DIOX_N"/>
    <property type="match status" value="1"/>
</dbReference>
<dbReference type="Gene3D" id="2.60.120.330">
    <property type="entry name" value="B-lactam Antibiotic, Isopenicillin N Synthase, Chain"/>
    <property type="match status" value="2"/>
</dbReference>
<evidence type="ECO:0000313" key="2">
    <source>
        <dbReference type="EMBL" id="RHY81155.1"/>
    </source>
</evidence>
<evidence type="ECO:0000313" key="3">
    <source>
        <dbReference type="Proteomes" id="UP000285712"/>
    </source>
</evidence>